<evidence type="ECO:0000313" key="4">
    <source>
        <dbReference type="Proteomes" id="UP000533598"/>
    </source>
</evidence>
<sequence>MGSDTHNSAERLEGVQAGAIYGGVHFNQVPQQAGGPRRYGVVPSRVDCFQEREVAGELAAAVAAGAAAVLTGSSGGTSVLAGLGGVGKTQLAANYAESVAADVDLLVWITATSRQAILTEYATIIADLTGYQSPDPEAPAKRFLAYLATFAGRWLVVLDDVQSPADLRDLWPPTTSVGQVVVTTRRRDSAMRGKNRRVVDVDTFSPAESLAFLEHKLADHPHLLTEAENLADDLGHLPLALTQAAAYVLDRDISCAEYRERLADQGNSLESLAPEQDSLPEDHRQPVARTWSLSVQLANDLNPAGLAKPLLELASVLDPNGIPGDVFVSEAVREYLGKVVEHPVTTAGARDALRCLHRLSLINHDARKPHRAVRVHALVQRTTRDGLFEAQLKSLAQCAAGALVEVWPEIEKDTTLAQVLRANTMTLHAIAEPHLWGPNGHDVLFLAGNSLGGCGRASEASGYFEQLRTIAERHLGADHPDTLTTRHSLAYWRSEAGDLTTAITEHQAVLADHNRILGPDHPDTLAVRHSLAHWRGATGDPTTAITEYQAILADRTRILGPEDSDTLTTRHSLAHWRSEAGDPTTAITEYQAILADRTRILGPDHPKTLSTRHNLASLHRATGDLTTAITEHQAVLADHNRILGPDHPDTLTTRQNLAHLRGEAGDLTTAITGLQAVLADRTRILGPDHPDTLMSHDTLAYWQEQTEGR</sequence>
<dbReference type="InterPro" id="IPR002182">
    <property type="entry name" value="NB-ARC"/>
</dbReference>
<dbReference type="PANTHER" id="PTHR46082">
    <property type="entry name" value="ATP/GTP-BINDING PROTEIN-RELATED"/>
    <property type="match status" value="1"/>
</dbReference>
<dbReference type="InterPro" id="IPR011990">
    <property type="entry name" value="TPR-like_helical_dom_sf"/>
</dbReference>
<dbReference type="InterPro" id="IPR053137">
    <property type="entry name" value="NLR-like"/>
</dbReference>
<feature type="domain" description="NB-ARC" evidence="1">
    <location>
        <begin position="79"/>
        <end position="217"/>
    </location>
</feature>
<dbReference type="GO" id="GO:0043531">
    <property type="term" value="F:ADP binding"/>
    <property type="evidence" value="ECO:0007669"/>
    <property type="project" value="InterPro"/>
</dbReference>
<dbReference type="SUPFAM" id="SSF48452">
    <property type="entry name" value="TPR-like"/>
    <property type="match status" value="2"/>
</dbReference>
<name>A0A7W7FTL4_9PSEU</name>
<comment type="caution">
    <text evidence="3">The sequence shown here is derived from an EMBL/GenBank/DDBJ whole genome shotgun (WGS) entry which is preliminary data.</text>
</comment>
<dbReference type="PANTHER" id="PTHR46082:SF6">
    <property type="entry name" value="AAA+ ATPASE DOMAIN-CONTAINING PROTEIN-RELATED"/>
    <property type="match status" value="1"/>
</dbReference>
<dbReference type="InterPro" id="IPR027417">
    <property type="entry name" value="P-loop_NTPase"/>
</dbReference>
<protein>
    <recommendedName>
        <fullName evidence="5">Tetratricopeptide repeat protein</fullName>
    </recommendedName>
</protein>
<dbReference type="SUPFAM" id="SSF52540">
    <property type="entry name" value="P-loop containing nucleoside triphosphate hydrolases"/>
    <property type="match status" value="1"/>
</dbReference>
<dbReference type="EMBL" id="JACHMH010000001">
    <property type="protein sequence ID" value="MBB4677120.1"/>
    <property type="molecule type" value="Genomic_DNA"/>
</dbReference>
<dbReference type="InterPro" id="IPR056681">
    <property type="entry name" value="DUF7779"/>
</dbReference>
<dbReference type="Pfam" id="PF00931">
    <property type="entry name" value="NB-ARC"/>
    <property type="match status" value="1"/>
</dbReference>
<evidence type="ECO:0000259" key="1">
    <source>
        <dbReference type="Pfam" id="PF00931"/>
    </source>
</evidence>
<evidence type="ECO:0000259" key="2">
    <source>
        <dbReference type="Pfam" id="PF25000"/>
    </source>
</evidence>
<dbReference type="AlphaFoldDB" id="A0A7W7FTL4"/>
<dbReference type="Pfam" id="PF13374">
    <property type="entry name" value="TPR_10"/>
    <property type="match status" value="2"/>
</dbReference>
<accession>A0A7W7FTL4</accession>
<dbReference type="Pfam" id="PF25000">
    <property type="entry name" value="DUF7779"/>
    <property type="match status" value="1"/>
</dbReference>
<reference evidence="3 4" key="1">
    <citation type="submission" date="2020-08" db="EMBL/GenBank/DDBJ databases">
        <title>Sequencing the genomes of 1000 actinobacteria strains.</title>
        <authorList>
            <person name="Klenk H.-P."/>
        </authorList>
    </citation>
    <scope>NUCLEOTIDE SEQUENCE [LARGE SCALE GENOMIC DNA]</scope>
    <source>
        <strain evidence="3 4">DSM 44230</strain>
    </source>
</reference>
<dbReference type="Pfam" id="PF13424">
    <property type="entry name" value="TPR_12"/>
    <property type="match status" value="2"/>
</dbReference>
<dbReference type="Proteomes" id="UP000533598">
    <property type="component" value="Unassembled WGS sequence"/>
</dbReference>
<evidence type="ECO:0000313" key="3">
    <source>
        <dbReference type="EMBL" id="MBB4677120.1"/>
    </source>
</evidence>
<evidence type="ECO:0008006" key="5">
    <source>
        <dbReference type="Google" id="ProtNLM"/>
    </source>
</evidence>
<dbReference type="Gene3D" id="1.25.40.10">
    <property type="entry name" value="Tetratricopeptide repeat domain"/>
    <property type="match status" value="2"/>
</dbReference>
<gene>
    <name evidence="3" type="ORF">HNR67_003238</name>
</gene>
<keyword evidence="4" id="KW-1185">Reference proteome</keyword>
<organism evidence="3 4">
    <name type="scientific">Crossiella cryophila</name>
    <dbReference type="NCBI Taxonomy" id="43355"/>
    <lineage>
        <taxon>Bacteria</taxon>
        <taxon>Bacillati</taxon>
        <taxon>Actinomycetota</taxon>
        <taxon>Actinomycetes</taxon>
        <taxon>Pseudonocardiales</taxon>
        <taxon>Pseudonocardiaceae</taxon>
        <taxon>Crossiella</taxon>
    </lineage>
</organism>
<feature type="domain" description="DUF7779" evidence="2">
    <location>
        <begin position="307"/>
        <end position="389"/>
    </location>
</feature>
<proteinExistence type="predicted"/>
<dbReference type="Gene3D" id="3.40.50.300">
    <property type="entry name" value="P-loop containing nucleotide triphosphate hydrolases"/>
    <property type="match status" value="1"/>
</dbReference>
<dbReference type="RefSeq" id="WP_185003021.1">
    <property type="nucleotide sequence ID" value="NZ_BAAAUI010000002.1"/>
</dbReference>